<dbReference type="PROSITE" id="PS00463">
    <property type="entry name" value="ZN2_CY6_FUNGAL_1"/>
    <property type="match status" value="1"/>
</dbReference>
<protein>
    <recommendedName>
        <fullName evidence="6">Zn(2)-C6 fungal-type domain-containing protein</fullName>
    </recommendedName>
</protein>
<dbReference type="Proteomes" id="UP000235672">
    <property type="component" value="Unassembled WGS sequence"/>
</dbReference>
<dbReference type="Gene3D" id="4.10.240.10">
    <property type="entry name" value="Zn(2)-C6 fungal-type DNA-binding domain"/>
    <property type="match status" value="1"/>
</dbReference>
<dbReference type="GO" id="GO:0005634">
    <property type="term" value="C:nucleus"/>
    <property type="evidence" value="ECO:0007669"/>
    <property type="project" value="UniProtKB-SubCell"/>
</dbReference>
<dbReference type="SUPFAM" id="SSF57701">
    <property type="entry name" value="Zn2/Cys6 DNA-binding domain"/>
    <property type="match status" value="1"/>
</dbReference>
<dbReference type="EMBL" id="KZ613464">
    <property type="protein sequence ID" value="PMD28214.1"/>
    <property type="molecule type" value="Genomic_DNA"/>
</dbReference>
<evidence type="ECO:0000256" key="2">
    <source>
        <dbReference type="ARBA" id="ARBA00022723"/>
    </source>
</evidence>
<sequence length="524" mass="58673">MSSNDSALSGSEHSGKALHACSTCRKQKKGCDKALPSCSICSRLQRLCVYDPIPPTSGSDSLESLVRRVSELENELREHRELCEERFGSVPMFHVPDHTHQAALLGSTTFPSVFFLDVNVFKRRKLKAPKPQMTIQDNIFREIGNDLDIRATVGAYFFSTATWMSIISKKQFHQEISAFPIEMPPDVVLLVLCMKLINDRLGSEVQDPRTRLYTIAKNFFLTVESSGFTSIRLLQAGILLCLYETGHAIYPQAYISIGHIGRLGQAIGLHNTDGVPQLALEPGSWDEMEERRRVWWAVYILDRHMNIGNPSRSLALAETAEKSTYQLMTGHGSKGEPLLVSSSTNIAAAPFTRLCQASHLLSLVLTHVNDDIFESYTRLEEAQQLSSALLALCSFMQTEISSEATRISVPMAICYSALVILYHYSSRAGQEEYSRNPDHDLCEFGTARLHSLVPKFDAYARHIQSILPYNIDQASPLIANCLYRINAVEAWVEMKGEYLQILEDFESSSSVDETMVLDHRPVAD</sequence>
<dbReference type="PANTHER" id="PTHR47338">
    <property type="entry name" value="ZN(II)2CYS6 TRANSCRIPTION FACTOR (EUROFUNG)-RELATED"/>
    <property type="match status" value="1"/>
</dbReference>
<dbReference type="InterPro" id="IPR001138">
    <property type="entry name" value="Zn2Cys6_DnaBD"/>
</dbReference>
<dbReference type="GO" id="GO:0000981">
    <property type="term" value="F:DNA-binding transcription factor activity, RNA polymerase II-specific"/>
    <property type="evidence" value="ECO:0007669"/>
    <property type="project" value="InterPro"/>
</dbReference>
<dbReference type="GO" id="GO:0003677">
    <property type="term" value="F:DNA binding"/>
    <property type="evidence" value="ECO:0007669"/>
    <property type="project" value="InterPro"/>
</dbReference>
<dbReference type="Pfam" id="PF00172">
    <property type="entry name" value="Zn_clus"/>
    <property type="match status" value="1"/>
</dbReference>
<keyword evidence="8" id="KW-1185">Reference proteome</keyword>
<evidence type="ECO:0000313" key="7">
    <source>
        <dbReference type="EMBL" id="PMD28214.1"/>
    </source>
</evidence>
<dbReference type="InterPro" id="IPR007219">
    <property type="entry name" value="XnlR_reg_dom"/>
</dbReference>
<dbReference type="InterPro" id="IPR036864">
    <property type="entry name" value="Zn2-C6_fun-type_DNA-bd_sf"/>
</dbReference>
<dbReference type="GO" id="GO:0008270">
    <property type="term" value="F:zinc ion binding"/>
    <property type="evidence" value="ECO:0007669"/>
    <property type="project" value="InterPro"/>
</dbReference>
<keyword evidence="2" id="KW-0479">Metal-binding</keyword>
<feature type="domain" description="Zn(2)-C6 fungal-type" evidence="6">
    <location>
        <begin position="20"/>
        <end position="50"/>
    </location>
</feature>
<dbReference type="STRING" id="1745343.A0A2J6QPN4"/>
<evidence type="ECO:0000256" key="3">
    <source>
        <dbReference type="ARBA" id="ARBA00023015"/>
    </source>
</evidence>
<evidence type="ECO:0000256" key="1">
    <source>
        <dbReference type="ARBA" id="ARBA00004123"/>
    </source>
</evidence>
<dbReference type="AlphaFoldDB" id="A0A2J6QPN4"/>
<reference evidence="7 8" key="1">
    <citation type="submission" date="2016-05" db="EMBL/GenBank/DDBJ databases">
        <title>A degradative enzymes factory behind the ericoid mycorrhizal symbiosis.</title>
        <authorList>
            <consortium name="DOE Joint Genome Institute"/>
            <person name="Martino E."/>
            <person name="Morin E."/>
            <person name="Grelet G."/>
            <person name="Kuo A."/>
            <person name="Kohler A."/>
            <person name="Daghino S."/>
            <person name="Barry K."/>
            <person name="Choi C."/>
            <person name="Cichocki N."/>
            <person name="Clum A."/>
            <person name="Copeland A."/>
            <person name="Hainaut M."/>
            <person name="Haridas S."/>
            <person name="Labutti K."/>
            <person name="Lindquist E."/>
            <person name="Lipzen A."/>
            <person name="Khouja H.-R."/>
            <person name="Murat C."/>
            <person name="Ohm R."/>
            <person name="Olson A."/>
            <person name="Spatafora J."/>
            <person name="Veneault-Fourrey C."/>
            <person name="Henrissat B."/>
            <person name="Grigoriev I."/>
            <person name="Martin F."/>
            <person name="Perotto S."/>
        </authorList>
    </citation>
    <scope>NUCLEOTIDE SEQUENCE [LARGE SCALE GENOMIC DNA]</scope>
    <source>
        <strain evidence="7 8">UAMH 7357</strain>
    </source>
</reference>
<keyword evidence="5" id="KW-0539">Nucleus</keyword>
<dbReference type="GO" id="GO:0006351">
    <property type="term" value="P:DNA-templated transcription"/>
    <property type="evidence" value="ECO:0007669"/>
    <property type="project" value="InterPro"/>
</dbReference>
<dbReference type="InterPro" id="IPR050815">
    <property type="entry name" value="TF_fung"/>
</dbReference>
<proteinExistence type="predicted"/>
<name>A0A2J6QPN4_9HELO</name>
<organism evidence="7 8">
    <name type="scientific">Hyaloscypha hepaticicola</name>
    <dbReference type="NCBI Taxonomy" id="2082293"/>
    <lineage>
        <taxon>Eukaryota</taxon>
        <taxon>Fungi</taxon>
        <taxon>Dikarya</taxon>
        <taxon>Ascomycota</taxon>
        <taxon>Pezizomycotina</taxon>
        <taxon>Leotiomycetes</taxon>
        <taxon>Helotiales</taxon>
        <taxon>Hyaloscyphaceae</taxon>
        <taxon>Hyaloscypha</taxon>
    </lineage>
</organism>
<evidence type="ECO:0000313" key="8">
    <source>
        <dbReference type="Proteomes" id="UP000235672"/>
    </source>
</evidence>
<evidence type="ECO:0000259" key="6">
    <source>
        <dbReference type="PROSITE" id="PS50048"/>
    </source>
</evidence>
<evidence type="ECO:0000256" key="5">
    <source>
        <dbReference type="ARBA" id="ARBA00023242"/>
    </source>
</evidence>
<dbReference type="Pfam" id="PF04082">
    <property type="entry name" value="Fungal_trans"/>
    <property type="match status" value="1"/>
</dbReference>
<gene>
    <name evidence="7" type="ORF">NA56DRAFT_695977</name>
</gene>
<dbReference type="OrthoDB" id="3862662at2759"/>
<dbReference type="CDD" id="cd00067">
    <property type="entry name" value="GAL4"/>
    <property type="match status" value="1"/>
</dbReference>
<comment type="subcellular location">
    <subcellularLocation>
        <location evidence="1">Nucleus</location>
    </subcellularLocation>
</comment>
<keyword evidence="3" id="KW-0805">Transcription regulation</keyword>
<keyword evidence="4" id="KW-0804">Transcription</keyword>
<dbReference type="PANTHER" id="PTHR47338:SF20">
    <property type="entry name" value="ZN(II)2CYS6 TRANSCRIPTION FACTOR (EUROFUNG)"/>
    <property type="match status" value="1"/>
</dbReference>
<evidence type="ECO:0000256" key="4">
    <source>
        <dbReference type="ARBA" id="ARBA00023163"/>
    </source>
</evidence>
<accession>A0A2J6QPN4</accession>
<dbReference type="SMART" id="SM00066">
    <property type="entry name" value="GAL4"/>
    <property type="match status" value="1"/>
</dbReference>
<dbReference type="PROSITE" id="PS50048">
    <property type="entry name" value="ZN2_CY6_FUNGAL_2"/>
    <property type="match status" value="1"/>
</dbReference>
<dbReference type="CDD" id="cd12148">
    <property type="entry name" value="fungal_TF_MHR"/>
    <property type="match status" value="1"/>
</dbReference>